<gene>
    <name evidence="2" type="ORF">ACFPGP_04945</name>
</gene>
<comment type="caution">
    <text evidence="2">The sequence shown here is derived from an EMBL/GenBank/DDBJ whole genome shotgun (WGS) entry which is preliminary data.</text>
</comment>
<keyword evidence="1" id="KW-0812">Transmembrane</keyword>
<dbReference type="EMBL" id="JBHSKD010000004">
    <property type="protein sequence ID" value="MFC5176008.1"/>
    <property type="molecule type" value="Genomic_DNA"/>
</dbReference>
<keyword evidence="1" id="KW-1133">Transmembrane helix</keyword>
<keyword evidence="1" id="KW-0472">Membrane</keyword>
<name>A0ABW0BFR4_9ACTN</name>
<proteinExistence type="predicted"/>
<evidence type="ECO:0000313" key="2">
    <source>
        <dbReference type="EMBL" id="MFC5176008.1"/>
    </source>
</evidence>
<dbReference type="Proteomes" id="UP001596087">
    <property type="component" value="Unassembled WGS sequence"/>
</dbReference>
<keyword evidence="3" id="KW-1185">Reference proteome</keyword>
<accession>A0ABW0BFR4</accession>
<protein>
    <recommendedName>
        <fullName evidence="4">Cardiolipin synthase N-terminal domain-containing protein</fullName>
    </recommendedName>
</protein>
<dbReference type="RefSeq" id="WP_378587653.1">
    <property type="nucleotide sequence ID" value="NZ_JBHSKD010000004.1"/>
</dbReference>
<feature type="transmembrane region" description="Helical" evidence="1">
    <location>
        <begin position="47"/>
        <end position="68"/>
    </location>
</feature>
<sequence>MTSWNDLDERTRRLLVCAAVVDGALRVGALVDLRRRPAEEVRGPKPVWATALAVVSSAGLLPVGYFVWGRRRPH</sequence>
<reference evidence="3" key="1">
    <citation type="journal article" date="2019" name="Int. J. Syst. Evol. Microbiol.">
        <title>The Global Catalogue of Microorganisms (GCM) 10K type strain sequencing project: providing services to taxonomists for standard genome sequencing and annotation.</title>
        <authorList>
            <consortium name="The Broad Institute Genomics Platform"/>
            <consortium name="The Broad Institute Genome Sequencing Center for Infectious Disease"/>
            <person name="Wu L."/>
            <person name="Ma J."/>
        </authorList>
    </citation>
    <scope>NUCLEOTIDE SEQUENCE [LARGE SCALE GENOMIC DNA]</scope>
    <source>
        <strain evidence="3">DFY41</strain>
    </source>
</reference>
<organism evidence="2 3">
    <name type="scientific">Nocardioides taihuensis</name>
    <dbReference type="NCBI Taxonomy" id="1835606"/>
    <lineage>
        <taxon>Bacteria</taxon>
        <taxon>Bacillati</taxon>
        <taxon>Actinomycetota</taxon>
        <taxon>Actinomycetes</taxon>
        <taxon>Propionibacteriales</taxon>
        <taxon>Nocardioidaceae</taxon>
        <taxon>Nocardioides</taxon>
    </lineage>
</organism>
<evidence type="ECO:0000313" key="3">
    <source>
        <dbReference type="Proteomes" id="UP001596087"/>
    </source>
</evidence>
<evidence type="ECO:0000256" key="1">
    <source>
        <dbReference type="SAM" id="Phobius"/>
    </source>
</evidence>
<evidence type="ECO:0008006" key="4">
    <source>
        <dbReference type="Google" id="ProtNLM"/>
    </source>
</evidence>